<comment type="caution">
    <text evidence="1">The sequence shown here is derived from an EMBL/GenBank/DDBJ whole genome shotgun (WGS) entry which is preliminary data.</text>
</comment>
<name>A0A8J2KCH7_9HEXA</name>
<evidence type="ECO:0000313" key="1">
    <source>
        <dbReference type="EMBL" id="CAG7815176.1"/>
    </source>
</evidence>
<proteinExistence type="predicted"/>
<organism evidence="1 2">
    <name type="scientific">Allacma fusca</name>
    <dbReference type="NCBI Taxonomy" id="39272"/>
    <lineage>
        <taxon>Eukaryota</taxon>
        <taxon>Metazoa</taxon>
        <taxon>Ecdysozoa</taxon>
        <taxon>Arthropoda</taxon>
        <taxon>Hexapoda</taxon>
        <taxon>Collembola</taxon>
        <taxon>Symphypleona</taxon>
        <taxon>Sminthuridae</taxon>
        <taxon>Allacma</taxon>
    </lineage>
</organism>
<evidence type="ECO:0000313" key="2">
    <source>
        <dbReference type="Proteomes" id="UP000708208"/>
    </source>
</evidence>
<accession>A0A8J2KCH7</accession>
<reference evidence="1" key="1">
    <citation type="submission" date="2021-06" db="EMBL/GenBank/DDBJ databases">
        <authorList>
            <person name="Hodson N. C."/>
            <person name="Mongue J. A."/>
            <person name="Jaron S. K."/>
        </authorList>
    </citation>
    <scope>NUCLEOTIDE SEQUENCE</scope>
</reference>
<keyword evidence="2" id="KW-1185">Reference proteome</keyword>
<dbReference type="Proteomes" id="UP000708208">
    <property type="component" value="Unassembled WGS sequence"/>
</dbReference>
<sequence length="279" mass="32953">MTSFRSVEVPFTLHEYCIDNKKRETLQYPNNFSKMPEIPSHGVVYNKLHIDILLAIGIHILADIFRKRYKILTQKDWSDTPTCAKEFFCEKHSIGKYIFENAYKPEKQKLRDGNLRVWDYTILRKVINALARENNRLHADGWRDEIKKIQDLVNVRNEVAHPTPEIFQGRKFQKLCHKLEQALIALGGSKEEIFKIRIEISAKKRNIFLFFNFFILAVQLSRHTRLVFWWKALRNHGPSLLLLATGITTRQLQHLYCLLGLQTFYIAKWRLIFPIVGED</sequence>
<dbReference type="EMBL" id="CAJVCH010338017">
    <property type="protein sequence ID" value="CAG7815176.1"/>
    <property type="molecule type" value="Genomic_DNA"/>
</dbReference>
<gene>
    <name evidence="1" type="ORF">AFUS01_LOCUS25874</name>
</gene>
<protein>
    <submittedName>
        <fullName evidence="1">Uncharacterized protein</fullName>
    </submittedName>
</protein>
<dbReference type="AlphaFoldDB" id="A0A8J2KCH7"/>